<evidence type="ECO:0000256" key="1">
    <source>
        <dbReference type="ARBA" id="ARBA00008040"/>
    </source>
</evidence>
<dbReference type="PANTHER" id="PTHR43400:SF7">
    <property type="entry name" value="FAD-DEPENDENT OXIDOREDUCTASE 2 FAD BINDING DOMAIN-CONTAINING PROTEIN"/>
    <property type="match status" value="1"/>
</dbReference>
<dbReference type="SUPFAM" id="SSF51905">
    <property type="entry name" value="FAD/NAD(P)-binding domain"/>
    <property type="match status" value="1"/>
</dbReference>
<protein>
    <recommendedName>
        <fullName evidence="3 8">Urocanate reductase</fullName>
        <ecNumber evidence="2 8">1.3.99.33</ecNumber>
    </recommendedName>
</protein>
<dbReference type="NCBIfam" id="NF005064">
    <property type="entry name" value="PRK06481.1"/>
    <property type="match status" value="1"/>
</dbReference>
<comment type="cofactor">
    <cofactor evidence="8">
        <name>FMN</name>
        <dbReference type="ChEBI" id="CHEBI:58210"/>
    </cofactor>
    <text evidence="8">Binds 1 or 2 FMN covalently per subunit.</text>
</comment>
<dbReference type="InterPro" id="IPR027477">
    <property type="entry name" value="Succ_DH/fumarate_Rdtase_cat_sf"/>
</dbReference>
<dbReference type="Gene3D" id="3.50.50.60">
    <property type="entry name" value="FAD/NAD(P)-binding domain"/>
    <property type="match status" value="1"/>
</dbReference>
<accession>A0A174HMP3</accession>
<reference evidence="10 11" key="1">
    <citation type="submission" date="2015-09" db="EMBL/GenBank/DDBJ databases">
        <authorList>
            <consortium name="Pathogen Informatics"/>
        </authorList>
    </citation>
    <scope>NUCLEOTIDE SEQUENCE [LARGE SCALE GENOMIC DNA]</scope>
    <source>
        <strain evidence="10 11">2789STDY5834856</strain>
    </source>
</reference>
<comment type="similarity">
    <text evidence="1 8">Belongs to the FAD-dependent oxidoreductase 2 family. FRD/SDH subfamily.</text>
</comment>
<dbReference type="Gene3D" id="3.90.700.10">
    <property type="entry name" value="Succinate dehydrogenase/fumarate reductase flavoprotein, catalytic domain"/>
    <property type="match status" value="1"/>
</dbReference>
<dbReference type="PRINTS" id="PR00368">
    <property type="entry name" value="FADPNR"/>
</dbReference>
<dbReference type="FunFam" id="3.90.700.10:FF:000007">
    <property type="entry name" value="NADH-dependent fumarate reductase"/>
    <property type="match status" value="1"/>
</dbReference>
<comment type="cofactor">
    <cofactor evidence="8">
        <name>FAD</name>
        <dbReference type="ChEBI" id="CHEBI:57692"/>
    </cofactor>
    <text evidence="8">Binds 1 FAD per subunit.</text>
</comment>
<dbReference type="InterPro" id="IPR007329">
    <property type="entry name" value="FMN-bd"/>
</dbReference>
<dbReference type="PANTHER" id="PTHR43400">
    <property type="entry name" value="FUMARATE REDUCTASE"/>
    <property type="match status" value="1"/>
</dbReference>
<keyword evidence="8" id="KW-0732">Signal</keyword>
<dbReference type="SMART" id="SM00900">
    <property type="entry name" value="FMN_bind"/>
    <property type="match status" value="1"/>
</dbReference>
<proteinExistence type="inferred from homology"/>
<dbReference type="Pfam" id="PF04205">
    <property type="entry name" value="FMN_bind"/>
    <property type="match status" value="1"/>
</dbReference>
<dbReference type="InterPro" id="IPR003953">
    <property type="entry name" value="FAD-dep_OxRdtase_2_FAD-bd"/>
</dbReference>
<dbReference type="AlphaFoldDB" id="A0A174HMP3"/>
<gene>
    <name evidence="10" type="primary">ifcA_3</name>
    <name evidence="10" type="ORF">ERS852471_02185</name>
</gene>
<dbReference type="Gene3D" id="3.90.1010.20">
    <property type="match status" value="1"/>
</dbReference>
<dbReference type="InterPro" id="IPR036188">
    <property type="entry name" value="FAD/NAD-bd_sf"/>
</dbReference>
<dbReference type="InterPro" id="IPR010960">
    <property type="entry name" value="Flavocytochrome_c"/>
</dbReference>
<dbReference type="EC" id="1.3.99.33" evidence="2 8"/>
<dbReference type="Pfam" id="PF00890">
    <property type="entry name" value="FAD_binding_2"/>
    <property type="match status" value="1"/>
</dbReference>
<evidence type="ECO:0000256" key="3">
    <source>
        <dbReference type="ARBA" id="ARBA00015872"/>
    </source>
</evidence>
<feature type="chain" id="PRO_5039757161" description="Urocanate reductase" evidence="8">
    <location>
        <begin position="23"/>
        <end position="586"/>
    </location>
</feature>
<evidence type="ECO:0000256" key="2">
    <source>
        <dbReference type="ARBA" id="ARBA00013137"/>
    </source>
</evidence>
<organism evidence="10 11">
    <name type="scientific">Clostridium disporicum</name>
    <dbReference type="NCBI Taxonomy" id="84024"/>
    <lineage>
        <taxon>Bacteria</taxon>
        <taxon>Bacillati</taxon>
        <taxon>Bacillota</taxon>
        <taxon>Clostridia</taxon>
        <taxon>Eubacteriales</taxon>
        <taxon>Clostridiaceae</taxon>
        <taxon>Clostridium</taxon>
    </lineage>
</organism>
<keyword evidence="4 8" id="KW-0285">Flavoprotein</keyword>
<evidence type="ECO:0000256" key="4">
    <source>
        <dbReference type="ARBA" id="ARBA00022630"/>
    </source>
</evidence>
<evidence type="ECO:0000256" key="7">
    <source>
        <dbReference type="ARBA" id="ARBA00049922"/>
    </source>
</evidence>
<feature type="signal peptide" evidence="8">
    <location>
        <begin position="1"/>
        <end position="22"/>
    </location>
</feature>
<dbReference type="EMBL" id="CYZX01000014">
    <property type="protein sequence ID" value="CUO74360.1"/>
    <property type="molecule type" value="Genomic_DNA"/>
</dbReference>
<dbReference type="Proteomes" id="UP000095594">
    <property type="component" value="Unassembled WGS sequence"/>
</dbReference>
<keyword evidence="5 8" id="KW-0274">FAD</keyword>
<name>A0A174HMP3_9CLOT</name>
<dbReference type="GO" id="GO:0016020">
    <property type="term" value="C:membrane"/>
    <property type="evidence" value="ECO:0007669"/>
    <property type="project" value="InterPro"/>
</dbReference>
<dbReference type="SUPFAM" id="SSF56425">
    <property type="entry name" value="Succinate dehydrogenase/fumarate reductase flavoprotein, catalytic domain"/>
    <property type="match status" value="1"/>
</dbReference>
<evidence type="ECO:0000313" key="11">
    <source>
        <dbReference type="Proteomes" id="UP000095594"/>
    </source>
</evidence>
<dbReference type="GO" id="GO:0033765">
    <property type="term" value="F:steroid dehydrogenase activity, acting on the CH-CH group of donors"/>
    <property type="evidence" value="ECO:0007669"/>
    <property type="project" value="UniProtKB-ARBA"/>
</dbReference>
<comment type="catalytic activity">
    <reaction evidence="7 8">
        <text>dihydrourocanate + A = urocanate + AH2</text>
        <dbReference type="Rhea" id="RHEA:36059"/>
        <dbReference type="ChEBI" id="CHEBI:13193"/>
        <dbReference type="ChEBI" id="CHEBI:17499"/>
        <dbReference type="ChEBI" id="CHEBI:27247"/>
        <dbReference type="ChEBI" id="CHEBI:72991"/>
        <dbReference type="EC" id="1.3.99.33"/>
    </reaction>
</comment>
<evidence type="ECO:0000313" key="10">
    <source>
        <dbReference type="EMBL" id="CUO74360.1"/>
    </source>
</evidence>
<dbReference type="GO" id="GO:0010181">
    <property type="term" value="F:FMN binding"/>
    <property type="evidence" value="ECO:0007669"/>
    <property type="project" value="InterPro"/>
</dbReference>
<dbReference type="PROSITE" id="PS51257">
    <property type="entry name" value="PROKAR_LIPOPROTEIN"/>
    <property type="match status" value="1"/>
</dbReference>
<dbReference type="RefSeq" id="WP_055266510.1">
    <property type="nucleotide sequence ID" value="NZ_CABIXQ010000014.1"/>
</dbReference>
<feature type="domain" description="FMN-binding" evidence="9">
    <location>
        <begin position="46"/>
        <end position="120"/>
    </location>
</feature>
<evidence type="ECO:0000256" key="6">
    <source>
        <dbReference type="ARBA" id="ARBA00023002"/>
    </source>
</evidence>
<sequence>MKKKFLSVFLACAMALTFVACGNNENKNSNANNTFVAGTYEGTAKGFGGEIKATIKLSDSKIEEIVVVGDKETPTIGGVAIESMPQDMLAKQIANVDIVSGATVTSNAVIEAVTAAFASAGIDASTLVSQEGSATEKTEETLNVDCVVVGAGGAGMTAALEAKAAGLNVVIVEKMAMAGGNSVKATGGMNAAETDVQEAYGVEDSVEVFVEDTMKGGYELNNRELVTKMAEESSDAIEWLEEIGAPLPELSFSGGATNKRIHRPEGGEPVGSFIVDALIKNVEEQGIEIIYNTEAKEILTADNAVAGIKAEGKDKNYTINAQAVILATGGFGANEDMYTQYRPELKGFVTTNTPGATGDGITMAEAVGANLVDIEQIQIHPTVEQTTSLLITESVRGGGAILVNKDAKRFGNELLTRDVVSASIIEQEDGYAYTIFDQQLRDSLSAIEKYVENNIVVQADTIEDLAKELGLDEATLVSTVNTWNEAVANQNDAEFGRNTGMEKNISVGPFYAIKIAPGVHHTMGGVEINTNAEVISKEDTVIPGLFAAGEVAGGVHGGNRIGGTAVTDFVVFGRIAGQSAGKFVNR</sequence>
<dbReference type="PRINTS" id="PR00411">
    <property type="entry name" value="PNDRDTASEI"/>
</dbReference>
<evidence type="ECO:0000256" key="8">
    <source>
        <dbReference type="RuleBase" id="RU366062"/>
    </source>
</evidence>
<evidence type="ECO:0000256" key="5">
    <source>
        <dbReference type="ARBA" id="ARBA00022827"/>
    </source>
</evidence>
<keyword evidence="6 8" id="KW-0560">Oxidoreductase</keyword>
<dbReference type="NCBIfam" id="TIGR01813">
    <property type="entry name" value="flavo_cyto_c"/>
    <property type="match status" value="1"/>
</dbReference>
<dbReference type="OrthoDB" id="9806724at2"/>
<evidence type="ECO:0000259" key="9">
    <source>
        <dbReference type="SMART" id="SM00900"/>
    </source>
</evidence>
<dbReference type="InterPro" id="IPR050315">
    <property type="entry name" value="FAD-oxidoreductase_2"/>
</dbReference>